<organism evidence="2 3">
    <name type="scientific">Nesterenkonia massiliensis</name>
    <dbReference type="NCBI Taxonomy" id="1232429"/>
    <lineage>
        <taxon>Bacteria</taxon>
        <taxon>Bacillati</taxon>
        <taxon>Actinomycetota</taxon>
        <taxon>Actinomycetes</taxon>
        <taxon>Micrococcales</taxon>
        <taxon>Micrococcaceae</taxon>
        <taxon>Nesterenkonia</taxon>
    </lineage>
</organism>
<name>A0ABT2HNH1_9MICC</name>
<sequence>MTADVLMLSTGVVPGLIHEAVPSVWGTTGLSQITDELIPEGVSPLWALLGALTVLALLDSTSFGTLLIPVWLLMAPGRLRAGRVLVYLGVVAGAYALIGLVLLTSLLLVGDQLVEGLSLAQQTPVFLWAQAGLAALLILYSFRLDPMTKEGKEKKRRREEARGSAGRVQRFRERAVGEGSPGGTLALLGLGLAAVGLEIATLLPYLAGIGLVAAEDPGPAPSAGLILYYCAVMITPALVLLTGRVLAGPLLQGPLQKLEHFLSRHASGTVALILFLVGLFLGLNALEGLS</sequence>
<dbReference type="InterPro" id="IPR021315">
    <property type="entry name" value="Gap/Sap"/>
</dbReference>
<reference evidence="2 3" key="1">
    <citation type="submission" date="2022-04" db="EMBL/GenBank/DDBJ databases">
        <title>Human microbiome associated bacterial genomes.</title>
        <authorList>
            <person name="Sandstrom S."/>
            <person name="Salamzade R."/>
            <person name="Kalan L.R."/>
        </authorList>
    </citation>
    <scope>NUCLEOTIDE SEQUENCE [LARGE SCALE GENOMIC DNA]</scope>
    <source>
        <strain evidence="3">p3-SID767</strain>
    </source>
</reference>
<keyword evidence="1" id="KW-1133">Transmembrane helix</keyword>
<comment type="caution">
    <text evidence="2">The sequence shown here is derived from an EMBL/GenBank/DDBJ whole genome shotgun (WGS) entry which is preliminary data.</text>
</comment>
<feature type="transmembrane region" description="Helical" evidence="1">
    <location>
        <begin position="125"/>
        <end position="142"/>
    </location>
</feature>
<keyword evidence="1" id="KW-0812">Transmembrane</keyword>
<gene>
    <name evidence="2" type="ORF">M3B43_02560</name>
</gene>
<evidence type="ECO:0000313" key="3">
    <source>
        <dbReference type="Proteomes" id="UP001205046"/>
    </source>
</evidence>
<dbReference type="RefSeq" id="WP_260072418.1">
    <property type="nucleotide sequence ID" value="NZ_JALXMO010000004.1"/>
</dbReference>
<accession>A0ABT2HNH1</accession>
<keyword evidence="3" id="KW-1185">Reference proteome</keyword>
<feature type="transmembrane region" description="Helical" evidence="1">
    <location>
        <begin position="268"/>
        <end position="286"/>
    </location>
</feature>
<dbReference type="EMBL" id="JALXMO010000004">
    <property type="protein sequence ID" value="MCT1606225.1"/>
    <property type="molecule type" value="Genomic_DNA"/>
</dbReference>
<keyword evidence="1" id="KW-0472">Membrane</keyword>
<feature type="transmembrane region" description="Helical" evidence="1">
    <location>
        <begin position="226"/>
        <end position="247"/>
    </location>
</feature>
<feature type="transmembrane region" description="Helical" evidence="1">
    <location>
        <begin position="184"/>
        <end position="206"/>
    </location>
</feature>
<dbReference type="Proteomes" id="UP001205046">
    <property type="component" value="Unassembled WGS sequence"/>
</dbReference>
<feature type="transmembrane region" description="Helical" evidence="1">
    <location>
        <begin position="84"/>
        <end position="110"/>
    </location>
</feature>
<feature type="transmembrane region" description="Helical" evidence="1">
    <location>
        <begin position="45"/>
        <end position="72"/>
    </location>
</feature>
<evidence type="ECO:0000313" key="2">
    <source>
        <dbReference type="EMBL" id="MCT1606225.1"/>
    </source>
</evidence>
<protein>
    <submittedName>
        <fullName evidence="2">GAP family protein</fullName>
    </submittedName>
</protein>
<proteinExistence type="predicted"/>
<evidence type="ECO:0000256" key="1">
    <source>
        <dbReference type="SAM" id="Phobius"/>
    </source>
</evidence>
<dbReference type="Pfam" id="PF11139">
    <property type="entry name" value="SfLAP"/>
    <property type="match status" value="1"/>
</dbReference>